<dbReference type="InterPro" id="IPR056778">
    <property type="entry name" value="UPF0261_C"/>
</dbReference>
<accession>A0ABQ5U7S7</accession>
<dbReference type="PANTHER" id="PTHR31862:SF1">
    <property type="entry name" value="UPF0261 DOMAIN PROTEIN (AFU_ORTHOLOGUE AFUA_1G10120)"/>
    <property type="match status" value="1"/>
</dbReference>
<comment type="caution">
    <text evidence="3">The sequence shown here is derived from an EMBL/GenBank/DDBJ whole genome shotgun (WGS) entry which is preliminary data.</text>
</comment>
<protein>
    <submittedName>
        <fullName evidence="3">Uncharacterized protein</fullName>
    </submittedName>
</protein>
<dbReference type="InterPro" id="IPR008322">
    <property type="entry name" value="UPF0261"/>
</dbReference>
<reference evidence="3" key="1">
    <citation type="journal article" date="2014" name="Int. J. Syst. Evol. Microbiol.">
        <title>Complete genome of a new Firmicutes species belonging to the dominant human colonic microbiota ('Ruminococcus bicirculans') reveals two chromosomes and a selective capacity to utilize plant glucans.</title>
        <authorList>
            <consortium name="NISC Comparative Sequencing Program"/>
            <person name="Wegmann U."/>
            <person name="Louis P."/>
            <person name="Goesmann A."/>
            <person name="Henrissat B."/>
            <person name="Duncan S.H."/>
            <person name="Flint H.J."/>
        </authorList>
    </citation>
    <scope>NUCLEOTIDE SEQUENCE</scope>
    <source>
        <strain evidence="3">NBRC 103855</strain>
    </source>
</reference>
<organism evidence="3 4">
    <name type="scientific">Devosia yakushimensis</name>
    <dbReference type="NCBI Taxonomy" id="470028"/>
    <lineage>
        <taxon>Bacteria</taxon>
        <taxon>Pseudomonadati</taxon>
        <taxon>Pseudomonadota</taxon>
        <taxon>Alphaproteobacteria</taxon>
        <taxon>Hyphomicrobiales</taxon>
        <taxon>Devosiaceae</taxon>
        <taxon>Devosia</taxon>
    </lineage>
</organism>
<evidence type="ECO:0000259" key="2">
    <source>
        <dbReference type="Pfam" id="PF23189"/>
    </source>
</evidence>
<feature type="domain" description="UPF0261" evidence="2">
    <location>
        <begin position="187"/>
        <end position="402"/>
    </location>
</feature>
<reference evidence="3" key="2">
    <citation type="submission" date="2023-01" db="EMBL/GenBank/DDBJ databases">
        <title>Draft genome sequence of Devosia yakushimensis strain NBRC 103855.</title>
        <authorList>
            <person name="Sun Q."/>
            <person name="Mori K."/>
        </authorList>
    </citation>
    <scope>NUCLEOTIDE SEQUENCE</scope>
    <source>
        <strain evidence="3">NBRC 103855</strain>
    </source>
</reference>
<keyword evidence="4" id="KW-1185">Reference proteome</keyword>
<dbReference type="InterPro" id="IPR044122">
    <property type="entry name" value="UPF0261_N"/>
</dbReference>
<dbReference type="Gene3D" id="3.40.50.12030">
    <property type="entry name" value="Uncharacterised protein family UPF0261, NC domain"/>
    <property type="match status" value="1"/>
</dbReference>
<dbReference type="Proteomes" id="UP001161406">
    <property type="component" value="Unassembled WGS sequence"/>
</dbReference>
<dbReference type="NCBIfam" id="NF002674">
    <property type="entry name" value="PRK02399.1-2"/>
    <property type="match status" value="1"/>
</dbReference>
<dbReference type="PANTHER" id="PTHR31862">
    <property type="entry name" value="UPF0261 DOMAIN PROTEIN (AFU_ORTHOLOGUE AFUA_1G10120)"/>
    <property type="match status" value="1"/>
</dbReference>
<evidence type="ECO:0000259" key="1">
    <source>
        <dbReference type="Pfam" id="PF06792"/>
    </source>
</evidence>
<dbReference type="Pfam" id="PF06792">
    <property type="entry name" value="UPF0261"/>
    <property type="match status" value="1"/>
</dbReference>
<dbReference type="InterPro" id="IPR051353">
    <property type="entry name" value="Tobamovirus_resist_UPF0261"/>
</dbReference>
<dbReference type="EMBL" id="BSNG01000001">
    <property type="protein sequence ID" value="GLQ08190.1"/>
    <property type="molecule type" value="Genomic_DNA"/>
</dbReference>
<evidence type="ECO:0000313" key="4">
    <source>
        <dbReference type="Proteomes" id="UP001161406"/>
    </source>
</evidence>
<proteinExistence type="predicted"/>
<name>A0ABQ5U7S7_9HYPH</name>
<sequence length="412" mass="42343">MAEIVLIGTLDTKGEEYRLFRDLLKALGHKVTVVDAGVLGEPIFAPDITRHDVAAAADTSIEALVAADDRGAAIAALSRGARAILSRLHDECRVQGVAALGGSGGSALAAHVMRGLPIGLPKLIVSTVASGDTRAYVGAADVTMMHSVVDVAGINRISRRIIGNAAGAISGMATAYADDIADKGDDKPLVAATMFGVTTACVMAAKARLEEGGYEVLVFHAVGTGGEAMEALVEAGYIEGVLDVTTTELADALVGGIFPAHAGRLTTAGRLGVPQVVSLGALDMVNFGPRVTVPPQFSGRLFYEHNPNITLMRTTPEECATLGRQVGERLSAAVGPTKLFIPHGGISAIAVEGGIFRDTAADEALFDAARAASAGSVALHEMAMDINDTQFAHAMAEALIAAMADRKGGSPR</sequence>
<dbReference type="Pfam" id="PF23189">
    <property type="entry name" value="UPF0261_C"/>
    <property type="match status" value="1"/>
</dbReference>
<evidence type="ECO:0000313" key="3">
    <source>
        <dbReference type="EMBL" id="GLQ08190.1"/>
    </source>
</evidence>
<dbReference type="Gene3D" id="3.40.50.12020">
    <property type="entry name" value="Uncharacterised protein family UPF0261, NN domain"/>
    <property type="match status" value="1"/>
</dbReference>
<feature type="domain" description="UPF0261" evidence="1">
    <location>
        <begin position="3"/>
        <end position="177"/>
    </location>
</feature>
<gene>
    <name evidence="3" type="ORF">GCM10007913_01220</name>
</gene>
<dbReference type="CDD" id="cd15488">
    <property type="entry name" value="Tm-1-like"/>
    <property type="match status" value="1"/>
</dbReference>
<dbReference type="PIRSF" id="PIRSF033271">
    <property type="entry name" value="UCP033271"/>
    <property type="match status" value="1"/>
</dbReference>
<dbReference type="RefSeq" id="WP_284386924.1">
    <property type="nucleotide sequence ID" value="NZ_BSNG01000001.1"/>
</dbReference>